<dbReference type="InterPro" id="IPR000711">
    <property type="entry name" value="ATPase_OSCP/dsu"/>
</dbReference>
<evidence type="ECO:0000256" key="4">
    <source>
        <dbReference type="ARBA" id="ARBA00023065"/>
    </source>
</evidence>
<comment type="function">
    <text evidence="7">This protein is part of the stalk that links CF(0) to CF(1). It either transmits conformational changes from CF(0) to CF(1) or is implicated in proton conduction.</text>
</comment>
<dbReference type="HAMAP" id="MF_01416">
    <property type="entry name" value="ATP_synth_delta_bact"/>
    <property type="match status" value="1"/>
</dbReference>
<evidence type="ECO:0000313" key="9">
    <source>
        <dbReference type="Proteomes" id="UP000188181"/>
    </source>
</evidence>
<organism evidence="8 9">
    <name type="scientific">Limihaloglobus sulfuriphilus</name>
    <dbReference type="NCBI Taxonomy" id="1851148"/>
    <lineage>
        <taxon>Bacteria</taxon>
        <taxon>Pseudomonadati</taxon>
        <taxon>Planctomycetota</taxon>
        <taxon>Phycisphaerae</taxon>
        <taxon>Sedimentisphaerales</taxon>
        <taxon>Sedimentisphaeraceae</taxon>
        <taxon>Limihaloglobus</taxon>
    </lineage>
</organism>
<evidence type="ECO:0000256" key="5">
    <source>
        <dbReference type="ARBA" id="ARBA00023136"/>
    </source>
</evidence>
<proteinExistence type="inferred from homology"/>
<comment type="function">
    <text evidence="7">F(1)F(0) ATP synthase produces ATP from ADP in the presence of a proton or sodium gradient. F-type ATPases consist of two structural domains, F(1) containing the extramembraneous catalytic core and F(0) containing the membrane proton channel, linked together by a central stalk and a peripheral stalk. During catalysis, ATP synthesis in the catalytic domain of F(1) is coupled via a rotary mechanism of the central stalk subunits to proton translocation.</text>
</comment>
<sequence>MQTREINPAACEYAAAAFELSCENNSQQKDFEQILAVREILSENSEFQSLLCDPFEKPGRLIESAMRVFEKRISETVMGLLAVLIKNRRMNIIGDIAEEYEKLFDKDRGISRITVTLANAIGDDELEGLKTRFEKACGGEVKLKVLINPSILGGIIIEQDDILIDNSVRSFLAQAAEKVKNRYK</sequence>
<keyword evidence="6 7" id="KW-0066">ATP synthesis</keyword>
<keyword evidence="3 7" id="KW-0375">Hydrogen ion transport</keyword>
<keyword evidence="7" id="KW-1003">Cell membrane</keyword>
<keyword evidence="5 7" id="KW-0472">Membrane</keyword>
<reference evidence="9" key="1">
    <citation type="submission" date="2017-02" db="EMBL/GenBank/DDBJ databases">
        <title>Comparative genomics and description of representatives of a novel lineage of planctomycetes thriving in anoxic sediments.</title>
        <authorList>
            <person name="Spring S."/>
            <person name="Bunk B."/>
            <person name="Sproer C."/>
        </authorList>
    </citation>
    <scope>NUCLEOTIDE SEQUENCE [LARGE SCALE GENOMIC DNA]</scope>
    <source>
        <strain evidence="9">SM-Chi-D1</strain>
    </source>
</reference>
<evidence type="ECO:0000256" key="3">
    <source>
        <dbReference type="ARBA" id="ARBA00022781"/>
    </source>
</evidence>
<evidence type="ECO:0000256" key="7">
    <source>
        <dbReference type="HAMAP-Rule" id="MF_01416"/>
    </source>
</evidence>
<protein>
    <recommendedName>
        <fullName evidence="7">ATP synthase subunit delta</fullName>
    </recommendedName>
    <alternativeName>
        <fullName evidence="7">ATP synthase F(1) sector subunit delta</fullName>
    </alternativeName>
    <alternativeName>
        <fullName evidence="7">F-type ATPase subunit delta</fullName>
        <shortName evidence="7">F-ATPase subunit delta</shortName>
    </alternativeName>
</protein>
<dbReference type="Pfam" id="PF00213">
    <property type="entry name" value="OSCP"/>
    <property type="match status" value="1"/>
</dbReference>
<dbReference type="OrthoDB" id="9802471at2"/>
<evidence type="ECO:0000256" key="2">
    <source>
        <dbReference type="ARBA" id="ARBA00022448"/>
    </source>
</evidence>
<gene>
    <name evidence="7 8" type="primary">atpH</name>
    <name evidence="8" type="ORF">SMSP2_02551</name>
</gene>
<evidence type="ECO:0000256" key="1">
    <source>
        <dbReference type="ARBA" id="ARBA00004370"/>
    </source>
</evidence>
<dbReference type="STRING" id="1851148.SMSP2_02551"/>
<dbReference type="AlphaFoldDB" id="A0A1Q2MHK6"/>
<dbReference type="GO" id="GO:0005886">
    <property type="term" value="C:plasma membrane"/>
    <property type="evidence" value="ECO:0007669"/>
    <property type="project" value="UniProtKB-SubCell"/>
</dbReference>
<keyword evidence="2 7" id="KW-0813">Transport</keyword>
<dbReference type="PANTHER" id="PTHR11910">
    <property type="entry name" value="ATP SYNTHASE DELTA CHAIN"/>
    <property type="match status" value="1"/>
</dbReference>
<dbReference type="Gene3D" id="1.10.520.20">
    <property type="entry name" value="N-terminal domain of the delta subunit of the F1F0-ATP synthase"/>
    <property type="match status" value="1"/>
</dbReference>
<dbReference type="GO" id="GO:0045259">
    <property type="term" value="C:proton-transporting ATP synthase complex"/>
    <property type="evidence" value="ECO:0007669"/>
    <property type="project" value="UniProtKB-KW"/>
</dbReference>
<keyword evidence="4 7" id="KW-0406">Ion transport</keyword>
<dbReference type="PRINTS" id="PR00125">
    <property type="entry name" value="ATPASEDELTA"/>
</dbReference>
<dbReference type="KEGG" id="pbas:SMSP2_02551"/>
<dbReference type="RefSeq" id="WP_146684389.1">
    <property type="nucleotide sequence ID" value="NZ_CP019646.1"/>
</dbReference>
<dbReference type="GO" id="GO:0046933">
    <property type="term" value="F:proton-transporting ATP synthase activity, rotational mechanism"/>
    <property type="evidence" value="ECO:0007669"/>
    <property type="project" value="UniProtKB-UniRule"/>
</dbReference>
<dbReference type="InterPro" id="IPR026015">
    <property type="entry name" value="ATP_synth_OSCP/delta_N_sf"/>
</dbReference>
<keyword evidence="9" id="KW-1185">Reference proteome</keyword>
<comment type="subcellular location">
    <subcellularLocation>
        <location evidence="7">Cell membrane</location>
        <topology evidence="7">Peripheral membrane protein</topology>
    </subcellularLocation>
    <subcellularLocation>
        <location evidence="1">Membrane</location>
    </subcellularLocation>
</comment>
<dbReference type="Proteomes" id="UP000188181">
    <property type="component" value="Chromosome"/>
</dbReference>
<accession>A0A1Q2MHK6</accession>
<name>A0A1Q2MHK6_9BACT</name>
<dbReference type="SUPFAM" id="SSF47928">
    <property type="entry name" value="N-terminal domain of the delta subunit of the F1F0-ATP synthase"/>
    <property type="match status" value="1"/>
</dbReference>
<dbReference type="EMBL" id="CP019646">
    <property type="protein sequence ID" value="AQQ72170.1"/>
    <property type="molecule type" value="Genomic_DNA"/>
</dbReference>
<evidence type="ECO:0000313" key="8">
    <source>
        <dbReference type="EMBL" id="AQQ72170.1"/>
    </source>
</evidence>
<comment type="similarity">
    <text evidence="7">Belongs to the ATPase delta chain family.</text>
</comment>
<evidence type="ECO:0000256" key="6">
    <source>
        <dbReference type="ARBA" id="ARBA00023310"/>
    </source>
</evidence>
<dbReference type="NCBIfam" id="TIGR01145">
    <property type="entry name" value="ATP_synt_delta"/>
    <property type="match status" value="1"/>
</dbReference>
<keyword evidence="7" id="KW-0139">CF(1)</keyword>